<gene>
    <name evidence="2" type="ORF">D9758_012708</name>
</gene>
<name>A0A8H5CW38_9AGAR</name>
<accession>A0A8H5CW38</accession>
<dbReference type="EMBL" id="JAACJM010000083">
    <property type="protein sequence ID" value="KAF5349040.1"/>
    <property type="molecule type" value="Genomic_DNA"/>
</dbReference>
<keyword evidence="3" id="KW-1185">Reference proteome</keyword>
<reference evidence="2 3" key="1">
    <citation type="journal article" date="2020" name="ISME J.">
        <title>Uncovering the hidden diversity of litter-decomposition mechanisms in mushroom-forming fungi.</title>
        <authorList>
            <person name="Floudas D."/>
            <person name="Bentzer J."/>
            <person name="Ahren D."/>
            <person name="Johansson T."/>
            <person name="Persson P."/>
            <person name="Tunlid A."/>
        </authorList>
    </citation>
    <scope>NUCLEOTIDE SEQUENCE [LARGE SCALE GENOMIC DNA]</scope>
    <source>
        <strain evidence="2 3">CBS 291.85</strain>
    </source>
</reference>
<sequence length="124" mass="13714">MAALVKKQEILDRRTSEGRTDLDESSLSSSLKSGNPTKYLVTHGITCGGDRESEKTAREWAETSVTELKKTEGWVTTRTFRTGLGIPEGPEVQKVPIYFAVHEYLTPEAEESYPQHGAGNTNLD</sequence>
<dbReference type="OrthoDB" id="2851338at2759"/>
<dbReference type="AlphaFoldDB" id="A0A8H5CW38"/>
<organism evidence="2 3">
    <name type="scientific">Tetrapyrgos nigripes</name>
    <dbReference type="NCBI Taxonomy" id="182062"/>
    <lineage>
        <taxon>Eukaryota</taxon>
        <taxon>Fungi</taxon>
        <taxon>Dikarya</taxon>
        <taxon>Basidiomycota</taxon>
        <taxon>Agaricomycotina</taxon>
        <taxon>Agaricomycetes</taxon>
        <taxon>Agaricomycetidae</taxon>
        <taxon>Agaricales</taxon>
        <taxon>Marasmiineae</taxon>
        <taxon>Marasmiaceae</taxon>
        <taxon>Tetrapyrgos</taxon>
    </lineage>
</organism>
<evidence type="ECO:0000256" key="1">
    <source>
        <dbReference type="SAM" id="MobiDB-lite"/>
    </source>
</evidence>
<feature type="region of interest" description="Disordered" evidence="1">
    <location>
        <begin position="1"/>
        <end position="36"/>
    </location>
</feature>
<comment type="caution">
    <text evidence="2">The sequence shown here is derived from an EMBL/GenBank/DDBJ whole genome shotgun (WGS) entry which is preliminary data.</text>
</comment>
<evidence type="ECO:0000313" key="3">
    <source>
        <dbReference type="Proteomes" id="UP000559256"/>
    </source>
</evidence>
<feature type="compositionally biased region" description="Basic and acidic residues" evidence="1">
    <location>
        <begin position="1"/>
        <end position="22"/>
    </location>
</feature>
<proteinExistence type="predicted"/>
<evidence type="ECO:0000313" key="2">
    <source>
        <dbReference type="EMBL" id="KAF5349040.1"/>
    </source>
</evidence>
<dbReference type="Proteomes" id="UP000559256">
    <property type="component" value="Unassembled WGS sequence"/>
</dbReference>
<protein>
    <submittedName>
        <fullName evidence="2">Uncharacterized protein</fullName>
    </submittedName>
</protein>